<proteinExistence type="predicted"/>
<name>A0A4C1TBU5_EUMVA</name>
<keyword evidence="2" id="KW-1185">Reference proteome</keyword>
<dbReference type="AlphaFoldDB" id="A0A4C1TBU5"/>
<comment type="caution">
    <text evidence="1">The sequence shown here is derived from an EMBL/GenBank/DDBJ whole genome shotgun (WGS) entry which is preliminary data.</text>
</comment>
<protein>
    <submittedName>
        <fullName evidence="1">Uncharacterized protein</fullName>
    </submittedName>
</protein>
<evidence type="ECO:0000313" key="2">
    <source>
        <dbReference type="Proteomes" id="UP000299102"/>
    </source>
</evidence>
<accession>A0A4C1TBU5</accession>
<organism evidence="1 2">
    <name type="scientific">Eumeta variegata</name>
    <name type="common">Bagworm moth</name>
    <name type="synonym">Eumeta japonica</name>
    <dbReference type="NCBI Taxonomy" id="151549"/>
    <lineage>
        <taxon>Eukaryota</taxon>
        <taxon>Metazoa</taxon>
        <taxon>Ecdysozoa</taxon>
        <taxon>Arthropoda</taxon>
        <taxon>Hexapoda</taxon>
        <taxon>Insecta</taxon>
        <taxon>Pterygota</taxon>
        <taxon>Neoptera</taxon>
        <taxon>Endopterygota</taxon>
        <taxon>Lepidoptera</taxon>
        <taxon>Glossata</taxon>
        <taxon>Ditrysia</taxon>
        <taxon>Tineoidea</taxon>
        <taxon>Psychidae</taxon>
        <taxon>Oiketicinae</taxon>
        <taxon>Eumeta</taxon>
    </lineage>
</organism>
<evidence type="ECO:0000313" key="1">
    <source>
        <dbReference type="EMBL" id="GBP11060.1"/>
    </source>
</evidence>
<dbReference type="Proteomes" id="UP000299102">
    <property type="component" value="Unassembled WGS sequence"/>
</dbReference>
<dbReference type="EMBL" id="BGZK01000044">
    <property type="protein sequence ID" value="GBP11060.1"/>
    <property type="molecule type" value="Genomic_DNA"/>
</dbReference>
<sequence length="229" mass="25544">MQRLEQPDCHVETECRQKISICASSPIKESGLNFKRGRTNLTDYLREGRPSMVTTEDNISAVRLMIEADKRMTYQQIWTSLGIATVGEKRSTVSVLARTSQPLYMNRTDAASHELAPLIQASLHRKKYFPLVYSYSVATVNERATEAGLSAHQLSSTGHRVVIPIAGESTNDFLTLASSTTCPTPQNLSQFGQDNVNLDNLYGKKGFGMPIANWTSQRWTAFGLINRQQ</sequence>
<reference evidence="1 2" key="1">
    <citation type="journal article" date="2019" name="Commun. Biol.">
        <title>The bagworm genome reveals a unique fibroin gene that provides high tensile strength.</title>
        <authorList>
            <person name="Kono N."/>
            <person name="Nakamura H."/>
            <person name="Ohtoshi R."/>
            <person name="Tomita M."/>
            <person name="Numata K."/>
            <person name="Arakawa K."/>
        </authorList>
    </citation>
    <scope>NUCLEOTIDE SEQUENCE [LARGE SCALE GENOMIC DNA]</scope>
</reference>
<gene>
    <name evidence="1" type="ORF">EVAR_79734_1</name>
</gene>
<dbReference type="OrthoDB" id="10017160at2759"/>